<evidence type="ECO:0000313" key="11">
    <source>
        <dbReference type="Proteomes" id="UP001179121"/>
    </source>
</evidence>
<dbReference type="Pfam" id="PF06429">
    <property type="entry name" value="Flg_bbr_C"/>
    <property type="match status" value="1"/>
</dbReference>
<dbReference type="SUPFAM" id="SSF117143">
    <property type="entry name" value="Flagellar hook protein flgE"/>
    <property type="match status" value="1"/>
</dbReference>
<dbReference type="InterPro" id="IPR037058">
    <property type="entry name" value="Falgellar_hook_FlgE_sf"/>
</dbReference>
<dbReference type="InterPro" id="IPR011491">
    <property type="entry name" value="FlgE_D2"/>
</dbReference>
<dbReference type="InterPro" id="IPR001444">
    <property type="entry name" value="Flag_bb_rod_N"/>
</dbReference>
<organism evidence="10 11">
    <name type="scientific">Nitrospira tepida</name>
    <dbReference type="NCBI Taxonomy" id="2973512"/>
    <lineage>
        <taxon>Bacteria</taxon>
        <taxon>Pseudomonadati</taxon>
        <taxon>Nitrospirota</taxon>
        <taxon>Nitrospiria</taxon>
        <taxon>Nitrospirales</taxon>
        <taxon>Nitrospiraceae</taxon>
        <taxon>Nitrospira</taxon>
    </lineage>
</organism>
<dbReference type="PANTHER" id="PTHR30435:SF1">
    <property type="entry name" value="FLAGELLAR HOOK PROTEIN FLGE"/>
    <property type="match status" value="1"/>
</dbReference>
<evidence type="ECO:0000259" key="7">
    <source>
        <dbReference type="Pfam" id="PF06429"/>
    </source>
</evidence>
<feature type="domain" description="Flagellar basal body rod protein N-terminal" evidence="6">
    <location>
        <begin position="9"/>
        <end position="37"/>
    </location>
</feature>
<dbReference type="InterPro" id="IPR053967">
    <property type="entry name" value="LlgE_F_G-like_D1"/>
</dbReference>
<dbReference type="InterPro" id="IPR037925">
    <property type="entry name" value="FlgE/F/G-like"/>
</dbReference>
<evidence type="ECO:0000259" key="6">
    <source>
        <dbReference type="Pfam" id="PF00460"/>
    </source>
</evidence>
<dbReference type="GO" id="GO:0009425">
    <property type="term" value="C:bacterial-type flagellum basal body"/>
    <property type="evidence" value="ECO:0007669"/>
    <property type="project" value="UniProtKB-SubCell"/>
</dbReference>
<evidence type="ECO:0000259" key="9">
    <source>
        <dbReference type="Pfam" id="PF22692"/>
    </source>
</evidence>
<dbReference type="Pfam" id="PF22692">
    <property type="entry name" value="LlgE_F_G_D1"/>
    <property type="match status" value="1"/>
</dbReference>
<keyword evidence="10" id="KW-0966">Cell projection</keyword>
<evidence type="ECO:0000256" key="1">
    <source>
        <dbReference type="ARBA" id="ARBA00004117"/>
    </source>
</evidence>
<dbReference type="Gene3D" id="2.60.98.20">
    <property type="entry name" value="Flagellar hook protein FlgE"/>
    <property type="match status" value="1"/>
</dbReference>
<evidence type="ECO:0000256" key="4">
    <source>
        <dbReference type="ARBA" id="ARBA00023143"/>
    </source>
</evidence>
<dbReference type="EMBL" id="OX365700">
    <property type="protein sequence ID" value="CAI4033014.1"/>
    <property type="molecule type" value="Genomic_DNA"/>
</dbReference>
<dbReference type="InterPro" id="IPR020013">
    <property type="entry name" value="Flagellar_FlgE/F/G"/>
</dbReference>
<dbReference type="RefSeq" id="WP_289269849.1">
    <property type="nucleotide sequence ID" value="NZ_OX365700.1"/>
</dbReference>
<dbReference type="GO" id="GO:0009424">
    <property type="term" value="C:bacterial-type flagellum hook"/>
    <property type="evidence" value="ECO:0007669"/>
    <property type="project" value="TreeGrafter"/>
</dbReference>
<dbReference type="GO" id="GO:0005829">
    <property type="term" value="C:cytosol"/>
    <property type="evidence" value="ECO:0007669"/>
    <property type="project" value="TreeGrafter"/>
</dbReference>
<proteinExistence type="inferred from homology"/>
<dbReference type="Proteomes" id="UP001179121">
    <property type="component" value="Chromosome"/>
</dbReference>
<evidence type="ECO:0000259" key="8">
    <source>
        <dbReference type="Pfam" id="PF07559"/>
    </source>
</evidence>
<comment type="function">
    <text evidence="5">A flexible structure which links the flagellar filament to the drive apparatus in the basal body.</text>
</comment>
<comment type="similarity">
    <text evidence="2 5">Belongs to the flagella basal body rod proteins family.</text>
</comment>
<evidence type="ECO:0000256" key="3">
    <source>
        <dbReference type="ARBA" id="ARBA00019015"/>
    </source>
</evidence>
<dbReference type="NCBIfam" id="NF004238">
    <property type="entry name" value="PRK05682.1-1"/>
    <property type="match status" value="1"/>
</dbReference>
<evidence type="ECO:0000256" key="2">
    <source>
        <dbReference type="ARBA" id="ARBA00009677"/>
    </source>
</evidence>
<dbReference type="PANTHER" id="PTHR30435">
    <property type="entry name" value="FLAGELLAR PROTEIN"/>
    <property type="match status" value="1"/>
</dbReference>
<sequence>MGILTSMFTAVSGLSAYGNAMGVIGNNIANVGTIGFKGSRASFADLVSSNLVGGAGTDQVGLGVFLNDLQGDFSQGALTTTGSVLDLAIDGNGFFMVQSAAGQNMFTRNGQFRLDNQGRIVDANNYLLQGYQANSAGVITTAIGNISMSTTNRAPQATTTANLRANLDAAATVPAGAFNVSDPTTYNFSTGLTIYDSLGQSHQLQFYFVKTATANTWNLYSQLNSGAATVGANLVFNSTGALTSGGTQNLSLAIGGGAATPQNVAVDFTRLTQYGANSALLDQTQNGFAAGSLTEFSIDSNGQLLAQYSNGQSQLLAQLVLTRFPNPQGLARLGNNVFSPTAESGTAIQGSPSSNGLGRIISGAIEQSNVDLGEEFVDMIITQRAFQANSRAITTSDEMLQELVNLKR</sequence>
<keyword evidence="10" id="KW-0282">Flagellum</keyword>
<feature type="domain" description="Flagellar basal-body/hook protein C-terminal" evidence="7">
    <location>
        <begin position="362"/>
        <end position="406"/>
    </location>
</feature>
<keyword evidence="11" id="KW-1185">Reference proteome</keyword>
<dbReference type="GO" id="GO:0071978">
    <property type="term" value="P:bacterial-type flagellum-dependent swarming motility"/>
    <property type="evidence" value="ECO:0007669"/>
    <property type="project" value="TreeGrafter"/>
</dbReference>
<gene>
    <name evidence="10" type="ORF">DNFV4_03444</name>
</gene>
<keyword evidence="10" id="KW-0969">Cilium</keyword>
<dbReference type="Pfam" id="PF00460">
    <property type="entry name" value="Flg_bb_rod"/>
    <property type="match status" value="1"/>
</dbReference>
<dbReference type="Pfam" id="PF07559">
    <property type="entry name" value="FlgE_D2"/>
    <property type="match status" value="1"/>
</dbReference>
<dbReference type="KEGG" id="nti:DNFV4_03444"/>
<evidence type="ECO:0000313" key="10">
    <source>
        <dbReference type="EMBL" id="CAI4033014.1"/>
    </source>
</evidence>
<comment type="subcellular location">
    <subcellularLocation>
        <location evidence="1 5">Bacterial flagellum basal body</location>
    </subcellularLocation>
</comment>
<feature type="domain" description="Flagellar hook protein FlgE D2" evidence="8">
    <location>
        <begin position="166"/>
        <end position="288"/>
    </location>
</feature>
<feature type="domain" description="Flagellar hook protein FlgE/F/G-like D1" evidence="9">
    <location>
        <begin position="88"/>
        <end position="145"/>
    </location>
</feature>
<dbReference type="NCBIfam" id="TIGR03506">
    <property type="entry name" value="FlgEFG_subfam"/>
    <property type="match status" value="1"/>
</dbReference>
<keyword evidence="4 5" id="KW-0975">Bacterial flagellum</keyword>
<evidence type="ECO:0000256" key="5">
    <source>
        <dbReference type="RuleBase" id="RU362116"/>
    </source>
</evidence>
<reference evidence="10" key="1">
    <citation type="submission" date="2022-10" db="EMBL/GenBank/DDBJ databases">
        <authorList>
            <person name="Koch H."/>
        </authorList>
    </citation>
    <scope>NUCLEOTIDE SEQUENCE</scope>
    <source>
        <strain evidence="10">DNF</strain>
    </source>
</reference>
<name>A0AA86N1N3_9BACT</name>
<accession>A0AA86N1N3</accession>
<dbReference type="AlphaFoldDB" id="A0AA86N1N3"/>
<protein>
    <recommendedName>
        <fullName evidence="3 5">Flagellar hook protein FlgE</fullName>
    </recommendedName>
</protein>
<dbReference type="InterPro" id="IPR010930">
    <property type="entry name" value="Flg_bb/hook_C_dom"/>
</dbReference>